<dbReference type="EMBL" id="CP003043">
    <property type="protein sequence ID" value="AFS00512.1"/>
    <property type="molecule type" value="Genomic_DNA"/>
</dbReference>
<feature type="domain" description="Flavodoxin-like fold" evidence="3">
    <location>
        <begin position="3"/>
        <end position="190"/>
    </location>
</feature>
<dbReference type="Proteomes" id="UP000007332">
    <property type="component" value="Chromosome"/>
</dbReference>
<dbReference type="GO" id="GO:0003955">
    <property type="term" value="F:NAD(P)H dehydrogenase (quinone) activity"/>
    <property type="evidence" value="ECO:0007669"/>
    <property type="project" value="TreeGrafter"/>
</dbReference>
<evidence type="ECO:0000313" key="5">
    <source>
        <dbReference type="Proteomes" id="UP000007332"/>
    </source>
</evidence>
<reference evidence="4 5" key="1">
    <citation type="journal article" date="2012" name="J. Biotechnol.">
        <title>Insights into the completely annotated genome of Lactobacillus buchneri CD034, a strain isolated from stable grass silage.</title>
        <authorList>
            <person name="Heinl S."/>
            <person name="Wibberg D."/>
            <person name="Eikmeyer F."/>
            <person name="Szczepanowski R."/>
            <person name="Blom J."/>
            <person name="Linke B."/>
            <person name="Goesmann A."/>
            <person name="Grabherr R."/>
            <person name="Schwab H."/>
            <person name="Puhler A."/>
            <person name="Schluter A."/>
        </authorList>
    </citation>
    <scope>NUCLEOTIDE SEQUENCE [LARGE SCALE GENOMIC DNA]</scope>
    <source>
        <strain evidence="4 5">CD034</strain>
    </source>
</reference>
<dbReference type="Pfam" id="PF02525">
    <property type="entry name" value="Flavodoxin_2"/>
    <property type="match status" value="1"/>
</dbReference>
<dbReference type="PATRIC" id="fig|1071400.3.peg.1430"/>
<proteinExistence type="inferred from homology"/>
<dbReference type="EC" id="1.6.99.-" evidence="4"/>
<dbReference type="InterPro" id="IPR029039">
    <property type="entry name" value="Flavoprotein-like_sf"/>
</dbReference>
<dbReference type="OrthoDB" id="9798454at2"/>
<name>J9W4F1_LENBU</name>
<accession>J9W4F1</accession>
<evidence type="ECO:0000313" key="4">
    <source>
        <dbReference type="EMBL" id="AFS00512.1"/>
    </source>
</evidence>
<dbReference type="HOGENOM" id="CLU_058643_1_0_9"/>
<dbReference type="GO" id="GO:0005829">
    <property type="term" value="C:cytosol"/>
    <property type="evidence" value="ECO:0007669"/>
    <property type="project" value="TreeGrafter"/>
</dbReference>
<evidence type="ECO:0000259" key="3">
    <source>
        <dbReference type="Pfam" id="PF02525"/>
    </source>
</evidence>
<gene>
    <name evidence="4" type="ORF">LBUCD034_1483</name>
</gene>
<dbReference type="AlphaFoldDB" id="J9W4F1"/>
<comment type="similarity">
    <text evidence="1">Belongs to the NAD(P)H dehydrogenase (quinone) family.</text>
</comment>
<dbReference type="PANTHER" id="PTHR10204:SF34">
    <property type="entry name" value="NAD(P)H DEHYDROGENASE [QUINONE] 1 ISOFORM 1"/>
    <property type="match status" value="1"/>
</dbReference>
<dbReference type="KEGG" id="lbn:LBUCD034_1483"/>
<dbReference type="PANTHER" id="PTHR10204">
    <property type="entry name" value="NAD P H OXIDOREDUCTASE-RELATED"/>
    <property type="match status" value="1"/>
</dbReference>
<keyword evidence="5" id="KW-1185">Reference proteome</keyword>
<keyword evidence="2 4" id="KW-0560">Oxidoreductase</keyword>
<sequence>MNTTLIIYCHPYKRSFNHAVLEAVISTLASKGRSWKLIDLHQAQFNPTYDVEELRLFHQGKSHDQQTIEYLDDLRRANTVIFITPVWWNSIPGMLKGFVDKVMKEGAGLSHTVTKFGVHGELGNIKHGYVLTTSTSPTFYLRFFSGNGIQKIFIHQTLRQLGISHCKWINFGNISNSTLSSRKKYLQQLRSYNFS</sequence>
<organism evidence="4 5">
    <name type="scientific">Lentilactobacillus buchneri subsp. silagei CD034</name>
    <dbReference type="NCBI Taxonomy" id="1071400"/>
    <lineage>
        <taxon>Bacteria</taxon>
        <taxon>Bacillati</taxon>
        <taxon>Bacillota</taxon>
        <taxon>Bacilli</taxon>
        <taxon>Lactobacillales</taxon>
        <taxon>Lactobacillaceae</taxon>
        <taxon>Lentilactobacillus</taxon>
        <taxon>Lentilactobacillus buchneri subsp. silagei</taxon>
    </lineage>
</organism>
<evidence type="ECO:0000256" key="2">
    <source>
        <dbReference type="ARBA" id="ARBA00023002"/>
    </source>
</evidence>
<evidence type="ECO:0000256" key="1">
    <source>
        <dbReference type="ARBA" id="ARBA00006252"/>
    </source>
</evidence>
<dbReference type="InterPro" id="IPR051545">
    <property type="entry name" value="NAD(P)H_dehydrogenase_qn"/>
</dbReference>
<dbReference type="InterPro" id="IPR003680">
    <property type="entry name" value="Flavodoxin_fold"/>
</dbReference>
<protein>
    <submittedName>
        <fullName evidence="4">Putative NADPH-quinone reductase</fullName>
        <ecNumber evidence="4">1.6.99.-</ecNumber>
    </submittedName>
</protein>
<dbReference type="STRING" id="1071400.LBUCD034_1483"/>
<dbReference type="SUPFAM" id="SSF52218">
    <property type="entry name" value="Flavoproteins"/>
    <property type="match status" value="1"/>
</dbReference>
<dbReference type="Gene3D" id="3.40.50.360">
    <property type="match status" value="1"/>
</dbReference>
<dbReference type="RefSeq" id="WP_014940143.1">
    <property type="nucleotide sequence ID" value="NC_018610.1"/>
</dbReference>
<dbReference type="eggNOG" id="COG2249">
    <property type="taxonomic scope" value="Bacteria"/>
</dbReference>